<comment type="caution">
    <text evidence="2">The sequence shown here is derived from an EMBL/GenBank/DDBJ whole genome shotgun (WGS) entry which is preliminary data.</text>
</comment>
<protein>
    <submittedName>
        <fullName evidence="2">Uncharacterized protein</fullName>
    </submittedName>
</protein>
<evidence type="ECO:0000313" key="3">
    <source>
        <dbReference type="Proteomes" id="UP001165122"/>
    </source>
</evidence>
<proteinExistence type="predicted"/>
<feature type="compositionally biased region" description="Pro residues" evidence="1">
    <location>
        <begin position="362"/>
        <end position="380"/>
    </location>
</feature>
<reference evidence="3" key="1">
    <citation type="journal article" date="2023" name="Commun. Biol.">
        <title>Genome analysis of Parmales, the sister group of diatoms, reveals the evolutionary specialization of diatoms from phago-mixotrophs to photoautotrophs.</title>
        <authorList>
            <person name="Ban H."/>
            <person name="Sato S."/>
            <person name="Yoshikawa S."/>
            <person name="Yamada K."/>
            <person name="Nakamura Y."/>
            <person name="Ichinomiya M."/>
            <person name="Sato N."/>
            <person name="Blanc-Mathieu R."/>
            <person name="Endo H."/>
            <person name="Kuwata A."/>
            <person name="Ogata H."/>
        </authorList>
    </citation>
    <scope>NUCLEOTIDE SEQUENCE [LARGE SCALE GENOMIC DNA]</scope>
    <source>
        <strain evidence="3">NIES 3700</strain>
    </source>
</reference>
<dbReference type="SUPFAM" id="SSF51197">
    <property type="entry name" value="Clavaminate synthase-like"/>
    <property type="match status" value="1"/>
</dbReference>
<feature type="region of interest" description="Disordered" evidence="1">
    <location>
        <begin position="353"/>
        <end position="380"/>
    </location>
</feature>
<dbReference type="OrthoDB" id="200056at2759"/>
<dbReference type="Gene3D" id="2.60.120.620">
    <property type="entry name" value="q2cbj1_9rhob like domain"/>
    <property type="match status" value="1"/>
</dbReference>
<sequence>MTPSQKATTLAMMFELQSMYFCDDESAKFEDVKYWTEEVAGGYLHITDDTITDDTKSEPDPDSPKPPDSPDSPDSPLMSAIEIDGYHISPPPPSTPDSLSFAINHTLASLASHGWPPQFLLLYDEIWTLLSSTISSHYTSLGPSLLLEADVNVWHLTRPPPSTSPSPPKKIGSNFPNPHRDMTYSQCHPTSSLPTSLSIWIPLTPSGSTPTNGCMRILPISQDNFFFSPDHPHHSNNSHYVDGGEEVKLTVPQFGSASWDPSCVHWGGGCEFDSKDEPRASLAFTIRKGDAKKGEFIVGGGEGVEQTGPKEVEVGRCGEGGIRRRLSVVAKAILGYSHHWPGLPFEEFEENLLRTKEKESAPPIPSTPPSTKPPPPPPNK</sequence>
<dbReference type="EMBL" id="BRXW01000129">
    <property type="protein sequence ID" value="GMI08774.1"/>
    <property type="molecule type" value="Genomic_DNA"/>
</dbReference>
<dbReference type="Proteomes" id="UP001165122">
    <property type="component" value="Unassembled WGS sequence"/>
</dbReference>
<evidence type="ECO:0000256" key="1">
    <source>
        <dbReference type="SAM" id="MobiDB-lite"/>
    </source>
</evidence>
<evidence type="ECO:0000313" key="2">
    <source>
        <dbReference type="EMBL" id="GMI08774.1"/>
    </source>
</evidence>
<feature type="region of interest" description="Disordered" evidence="1">
    <location>
        <begin position="46"/>
        <end position="78"/>
    </location>
</feature>
<feature type="compositionally biased region" description="Basic and acidic residues" evidence="1">
    <location>
        <begin position="53"/>
        <end position="65"/>
    </location>
</feature>
<accession>A0A9W7CPM2</accession>
<organism evidence="2 3">
    <name type="scientific">Triparma laevis f. longispina</name>
    <dbReference type="NCBI Taxonomy" id="1714387"/>
    <lineage>
        <taxon>Eukaryota</taxon>
        <taxon>Sar</taxon>
        <taxon>Stramenopiles</taxon>
        <taxon>Ochrophyta</taxon>
        <taxon>Bolidophyceae</taxon>
        <taxon>Parmales</taxon>
        <taxon>Triparmaceae</taxon>
        <taxon>Triparma</taxon>
    </lineage>
</organism>
<keyword evidence="3" id="KW-1185">Reference proteome</keyword>
<dbReference type="AlphaFoldDB" id="A0A9W7CPM2"/>
<gene>
    <name evidence="2" type="ORF">TrLO_g11213</name>
</gene>
<dbReference type="InterPro" id="IPR008775">
    <property type="entry name" value="Phytyl_CoA_dOase-like"/>
</dbReference>
<dbReference type="Pfam" id="PF05721">
    <property type="entry name" value="PhyH"/>
    <property type="match status" value="1"/>
</dbReference>
<name>A0A9W7CPM2_9STRA</name>